<dbReference type="RefSeq" id="WP_209145234.1">
    <property type="nucleotide sequence ID" value="NZ_JAGHKP010000002.1"/>
</dbReference>
<reference evidence="3" key="1">
    <citation type="submission" date="2021-03" db="EMBL/GenBank/DDBJ databases">
        <title>Assistant Professor.</title>
        <authorList>
            <person name="Huq M.A."/>
        </authorList>
    </citation>
    <scope>NUCLEOTIDE SEQUENCE [LARGE SCALE GENOMIC DNA]</scope>
    <source>
        <strain evidence="3">MAH-28</strain>
    </source>
</reference>
<proteinExistence type="predicted"/>
<organism evidence="2 3">
    <name type="scientific">Chitinophaga chungangae</name>
    <dbReference type="NCBI Taxonomy" id="2821488"/>
    <lineage>
        <taxon>Bacteria</taxon>
        <taxon>Pseudomonadati</taxon>
        <taxon>Bacteroidota</taxon>
        <taxon>Chitinophagia</taxon>
        <taxon>Chitinophagales</taxon>
        <taxon>Chitinophagaceae</taxon>
        <taxon>Chitinophaga</taxon>
    </lineage>
</organism>
<feature type="region of interest" description="Disordered" evidence="1">
    <location>
        <begin position="1"/>
        <end position="42"/>
    </location>
</feature>
<name>A0ABS3YC52_9BACT</name>
<accession>A0ABS3YC52</accession>
<feature type="compositionally biased region" description="Basic residues" evidence="1">
    <location>
        <begin position="9"/>
        <end position="24"/>
    </location>
</feature>
<sequence length="209" mass="23752">MASTATRAKPARKKAATPRKKTAAARKPAPKTAARQKKEAKKDLAKTYNEFKEFEGQHYTGMRVGRSHKWNYDAGVWKETKITPDLWECTYAVTKRRAGKAPEGSGVPVGTEYHWYIMAHQNVRKLNANDYTTSLTGRKYKLAHKRADKNKWSTTAKTQRKRLVKMLQELIAQLEAEPVAKKYSFGTNKAVICLNYPILKCSANIFSEN</sequence>
<gene>
    <name evidence="2" type="ORF">J7I43_08440</name>
</gene>
<evidence type="ECO:0000313" key="3">
    <source>
        <dbReference type="Proteomes" id="UP000679126"/>
    </source>
</evidence>
<comment type="caution">
    <text evidence="2">The sequence shown here is derived from an EMBL/GenBank/DDBJ whole genome shotgun (WGS) entry which is preliminary data.</text>
</comment>
<evidence type="ECO:0000313" key="2">
    <source>
        <dbReference type="EMBL" id="MBO9152236.1"/>
    </source>
</evidence>
<dbReference type="Proteomes" id="UP000679126">
    <property type="component" value="Unassembled WGS sequence"/>
</dbReference>
<evidence type="ECO:0000256" key="1">
    <source>
        <dbReference type="SAM" id="MobiDB-lite"/>
    </source>
</evidence>
<protein>
    <submittedName>
        <fullName evidence="2">Uncharacterized protein</fullName>
    </submittedName>
</protein>
<keyword evidence="3" id="KW-1185">Reference proteome</keyword>
<dbReference type="EMBL" id="JAGHKP010000002">
    <property type="protein sequence ID" value="MBO9152236.1"/>
    <property type="molecule type" value="Genomic_DNA"/>
</dbReference>